<organism evidence="3 4">
    <name type="scientific">Chondrus crispus</name>
    <name type="common">Carrageen Irish moss</name>
    <name type="synonym">Polymorpha crispa</name>
    <dbReference type="NCBI Taxonomy" id="2769"/>
    <lineage>
        <taxon>Eukaryota</taxon>
        <taxon>Rhodophyta</taxon>
        <taxon>Florideophyceae</taxon>
        <taxon>Rhodymeniophycidae</taxon>
        <taxon>Gigartinales</taxon>
        <taxon>Gigartinaceae</taxon>
        <taxon>Chondrus</taxon>
    </lineage>
</organism>
<keyword evidence="1" id="KW-0472">Membrane</keyword>
<dbReference type="KEGG" id="ccp:CHC_T00006645001"/>
<name>R7QN97_CHOCR</name>
<dbReference type="EMBL" id="HG002054">
    <property type="protein sequence ID" value="CDF39559.1"/>
    <property type="molecule type" value="Genomic_DNA"/>
</dbReference>
<dbReference type="GO" id="GO:0016020">
    <property type="term" value="C:membrane"/>
    <property type="evidence" value="ECO:0007669"/>
    <property type="project" value="TreeGrafter"/>
</dbReference>
<reference evidence="4" key="1">
    <citation type="journal article" date="2013" name="Proc. Natl. Acad. Sci. U.S.A.">
        <title>Genome structure and metabolic features in the red seaweed Chondrus crispus shed light on evolution of the Archaeplastida.</title>
        <authorList>
            <person name="Collen J."/>
            <person name="Porcel B."/>
            <person name="Carre W."/>
            <person name="Ball S.G."/>
            <person name="Chaparro C."/>
            <person name="Tonon T."/>
            <person name="Barbeyron T."/>
            <person name="Michel G."/>
            <person name="Noel B."/>
            <person name="Valentin K."/>
            <person name="Elias M."/>
            <person name="Artiguenave F."/>
            <person name="Arun A."/>
            <person name="Aury J.M."/>
            <person name="Barbosa-Neto J.F."/>
            <person name="Bothwell J.H."/>
            <person name="Bouget F.Y."/>
            <person name="Brillet L."/>
            <person name="Cabello-Hurtado F."/>
            <person name="Capella-Gutierrez S."/>
            <person name="Charrier B."/>
            <person name="Cladiere L."/>
            <person name="Cock J.M."/>
            <person name="Coelho S.M."/>
            <person name="Colleoni C."/>
            <person name="Czjzek M."/>
            <person name="Da Silva C."/>
            <person name="Delage L."/>
            <person name="Denoeud F."/>
            <person name="Deschamps P."/>
            <person name="Dittami S.M."/>
            <person name="Gabaldon T."/>
            <person name="Gachon C.M."/>
            <person name="Groisillier A."/>
            <person name="Herve C."/>
            <person name="Jabbari K."/>
            <person name="Katinka M."/>
            <person name="Kloareg B."/>
            <person name="Kowalczyk N."/>
            <person name="Labadie K."/>
            <person name="Leblanc C."/>
            <person name="Lopez P.J."/>
            <person name="McLachlan D.H."/>
            <person name="Meslet-Cladiere L."/>
            <person name="Moustafa A."/>
            <person name="Nehr Z."/>
            <person name="Nyvall Collen P."/>
            <person name="Panaud O."/>
            <person name="Partensky F."/>
            <person name="Poulain J."/>
            <person name="Rensing S.A."/>
            <person name="Rousvoal S."/>
            <person name="Samson G."/>
            <person name="Symeonidi A."/>
            <person name="Weissenbach J."/>
            <person name="Zambounis A."/>
            <person name="Wincker P."/>
            <person name="Boyen C."/>
        </authorList>
    </citation>
    <scope>NUCLEOTIDE SEQUENCE [LARGE SCALE GENOMIC DNA]</scope>
    <source>
        <strain evidence="4">cv. Stackhouse</strain>
    </source>
</reference>
<evidence type="ECO:0000313" key="4">
    <source>
        <dbReference type="Proteomes" id="UP000012073"/>
    </source>
</evidence>
<dbReference type="RefSeq" id="XP_005709853.1">
    <property type="nucleotide sequence ID" value="XM_005709796.1"/>
</dbReference>
<dbReference type="Proteomes" id="UP000012073">
    <property type="component" value="Unassembled WGS sequence"/>
</dbReference>
<dbReference type="InterPro" id="IPR000073">
    <property type="entry name" value="AB_hydrolase_1"/>
</dbReference>
<dbReference type="Pfam" id="PF00561">
    <property type="entry name" value="Abhydrolase_1"/>
    <property type="match status" value="1"/>
</dbReference>
<dbReference type="PhylomeDB" id="R7QN97"/>
<protein>
    <recommendedName>
        <fullName evidence="2">AB hydrolase-1 domain-containing protein</fullName>
    </recommendedName>
</protein>
<evidence type="ECO:0000256" key="1">
    <source>
        <dbReference type="SAM" id="Phobius"/>
    </source>
</evidence>
<evidence type="ECO:0000313" key="3">
    <source>
        <dbReference type="EMBL" id="CDF39559.1"/>
    </source>
</evidence>
<dbReference type="GO" id="GO:0008474">
    <property type="term" value="F:palmitoyl-(protein) hydrolase activity"/>
    <property type="evidence" value="ECO:0007669"/>
    <property type="project" value="TreeGrafter"/>
</dbReference>
<dbReference type="InterPro" id="IPR029058">
    <property type="entry name" value="AB_hydrolase_fold"/>
</dbReference>
<accession>R7QN97</accession>
<proteinExistence type="predicted"/>
<dbReference type="Gramene" id="CDF39559">
    <property type="protein sequence ID" value="CDF39559"/>
    <property type="gene ID" value="CHC_T00006645001"/>
</dbReference>
<evidence type="ECO:0000259" key="2">
    <source>
        <dbReference type="Pfam" id="PF00561"/>
    </source>
</evidence>
<dbReference type="PANTHER" id="PTHR12277:SF81">
    <property type="entry name" value="PROTEIN ABHD13"/>
    <property type="match status" value="1"/>
</dbReference>
<dbReference type="OrthoDB" id="10249433at2759"/>
<keyword evidence="1" id="KW-0812">Transmembrane</keyword>
<feature type="domain" description="AB hydrolase-1" evidence="2">
    <location>
        <begin position="123"/>
        <end position="236"/>
    </location>
</feature>
<dbReference type="OMA" id="QYWTSED"/>
<dbReference type="Gene3D" id="3.40.50.1820">
    <property type="entry name" value="alpha/beta hydrolase"/>
    <property type="match status" value="1"/>
</dbReference>
<gene>
    <name evidence="3" type="ORF">CHC_T00006645001</name>
</gene>
<keyword evidence="1" id="KW-1133">Transmembrane helix</keyword>
<dbReference type="GeneID" id="17317577"/>
<dbReference type="PANTHER" id="PTHR12277">
    <property type="entry name" value="ALPHA/BETA HYDROLASE DOMAIN-CONTAINING PROTEIN"/>
    <property type="match status" value="1"/>
</dbReference>
<feature type="transmembrane region" description="Helical" evidence="1">
    <location>
        <begin position="47"/>
        <end position="69"/>
    </location>
</feature>
<sequence>MSYTWLISWNIPSGLTPFISSCPDYAPPLILPWSAIRPSRPPCAMNLLHSLVLATGSVVGSVLAALYVFQEKLLYHPTLPTRRYEKKPDDYAMRYTDAHIVAADGVRIHAWLITQPRSTAAATFLYFHGNAGNLSHRLPDVRAFFASGFNVLMVSYRGYGESEGSPTEAGIKLDAAAALAYALDRSDVLDVSRLYLFGRSIGAACALAAAESADAQNSLRGIVVENTFTSIDDMIDQVMPAISFAKFLNRNKWNSFAAVGKIALPILFISGLKDELCPPDHMRSLHRNAEMAKFKVFLTIAEGTHNDTWWIGGSQYREAVEDFVRRADSEGRNAAAAAETCSP</sequence>
<keyword evidence="4" id="KW-1185">Reference proteome</keyword>
<dbReference type="AlphaFoldDB" id="R7QN97"/>
<dbReference type="SUPFAM" id="SSF53474">
    <property type="entry name" value="alpha/beta-Hydrolases"/>
    <property type="match status" value="1"/>
</dbReference>
<dbReference type="STRING" id="2769.R7QN97"/>